<evidence type="ECO:0000313" key="13">
    <source>
        <dbReference type="EMBL" id="CAG6620982.1"/>
    </source>
</evidence>
<dbReference type="Pfam" id="PF01094">
    <property type="entry name" value="ANF_receptor"/>
    <property type="match status" value="1"/>
</dbReference>
<evidence type="ECO:0000256" key="11">
    <source>
        <dbReference type="SAM" id="Phobius"/>
    </source>
</evidence>
<reference evidence="13" key="1">
    <citation type="submission" date="2021-05" db="EMBL/GenBank/DDBJ databases">
        <authorList>
            <person name="Alioto T."/>
            <person name="Alioto T."/>
            <person name="Gomez Garrido J."/>
        </authorList>
    </citation>
    <scope>NUCLEOTIDE SEQUENCE</scope>
</reference>
<evidence type="ECO:0000256" key="9">
    <source>
        <dbReference type="SAM" id="Coils"/>
    </source>
</evidence>
<feature type="coiled-coil region" evidence="9">
    <location>
        <begin position="933"/>
        <end position="960"/>
    </location>
</feature>
<keyword evidence="5 11" id="KW-0472">Membrane</keyword>
<dbReference type="PRINTS" id="PR01177">
    <property type="entry name" value="GABAB1RECPTR"/>
</dbReference>
<dbReference type="GO" id="GO:0004965">
    <property type="term" value="F:G protein-coupled GABA receptor activity"/>
    <property type="evidence" value="ECO:0007669"/>
    <property type="project" value="InterPro"/>
</dbReference>
<keyword evidence="2 11" id="KW-0812">Transmembrane</keyword>
<evidence type="ECO:0000256" key="6">
    <source>
        <dbReference type="ARBA" id="ARBA00023170"/>
    </source>
</evidence>
<keyword evidence="9" id="KW-0175">Coiled coil</keyword>
<dbReference type="PANTHER" id="PTHR10519">
    <property type="entry name" value="GABA-B RECEPTOR"/>
    <property type="match status" value="1"/>
</dbReference>
<keyword evidence="6 13" id="KW-0675">Receptor</keyword>
<feature type="region of interest" description="Disordered" evidence="10">
    <location>
        <begin position="1030"/>
        <end position="1059"/>
    </location>
</feature>
<dbReference type="GO" id="GO:0007214">
    <property type="term" value="P:gamma-aminobutyric acid signaling pathway"/>
    <property type="evidence" value="ECO:0007669"/>
    <property type="project" value="TreeGrafter"/>
</dbReference>
<dbReference type="CDD" id="cd06366">
    <property type="entry name" value="PBP1_GABAb_receptor"/>
    <property type="match status" value="1"/>
</dbReference>
<dbReference type="PRINTS" id="PR01176">
    <property type="entry name" value="GABABRECEPTR"/>
</dbReference>
<dbReference type="EMBL" id="HBUF01049006">
    <property type="protein sequence ID" value="CAG6620982.1"/>
    <property type="molecule type" value="Transcribed_RNA"/>
</dbReference>
<feature type="region of interest" description="Disordered" evidence="10">
    <location>
        <begin position="1095"/>
        <end position="1124"/>
    </location>
</feature>
<evidence type="ECO:0000256" key="4">
    <source>
        <dbReference type="ARBA" id="ARBA00023040"/>
    </source>
</evidence>
<feature type="transmembrane region" description="Helical" evidence="11">
    <location>
        <begin position="843"/>
        <end position="861"/>
    </location>
</feature>
<proteinExistence type="predicted"/>
<dbReference type="PANTHER" id="PTHR10519:SF46">
    <property type="entry name" value="METABOTROPIC GABA-B RECEPTOR SUBTYPE 3, ISOFORM A"/>
    <property type="match status" value="1"/>
</dbReference>
<keyword evidence="7" id="KW-0325">Glycoprotein</keyword>
<dbReference type="PROSITE" id="PS50259">
    <property type="entry name" value="G_PROTEIN_RECEP_F3_4"/>
    <property type="match status" value="1"/>
</dbReference>
<dbReference type="Pfam" id="PF00003">
    <property type="entry name" value="7tm_3"/>
    <property type="match status" value="1"/>
</dbReference>
<evidence type="ECO:0000256" key="8">
    <source>
        <dbReference type="ARBA" id="ARBA00023224"/>
    </source>
</evidence>
<accession>A0A8D8MAP7</accession>
<feature type="transmembrane region" description="Helical" evidence="11">
    <location>
        <begin position="744"/>
        <end position="765"/>
    </location>
</feature>
<dbReference type="InterPro" id="IPR017978">
    <property type="entry name" value="GPCR_3_C"/>
</dbReference>
<feature type="transmembrane region" description="Helical" evidence="11">
    <location>
        <begin position="623"/>
        <end position="645"/>
    </location>
</feature>
<dbReference type="CDD" id="cd15047">
    <property type="entry name" value="7tmC_GABA-B-like"/>
    <property type="match status" value="1"/>
</dbReference>
<evidence type="ECO:0000259" key="12">
    <source>
        <dbReference type="PROSITE" id="PS50259"/>
    </source>
</evidence>
<evidence type="ECO:0000256" key="5">
    <source>
        <dbReference type="ARBA" id="ARBA00023136"/>
    </source>
</evidence>
<keyword evidence="3 11" id="KW-1133">Transmembrane helix</keyword>
<feature type="transmembrane region" description="Helical" evidence="11">
    <location>
        <begin position="665"/>
        <end position="682"/>
    </location>
</feature>
<dbReference type="InterPro" id="IPR001828">
    <property type="entry name" value="ANF_lig-bd_rcpt"/>
</dbReference>
<name>A0A8D8MAP7_9HEMI</name>
<dbReference type="Gene3D" id="3.40.50.2300">
    <property type="match status" value="2"/>
</dbReference>
<sequence length="1232" mass="138133">MICLFVIQSHIPLSHLVFVLLRFCIVIQILSISLSSQVSITTTQQPLGPNTSDTVNEYLDNPFENKTNSNQKTKTEPHTLSFSNKYSNVTLHLGTTSHRVIDAKVTNKTITKPKKNKKYSLARKKSSEVLVSKTRAPNITTITSNAYKVEKRELNTKTNNTATSGIHRITKTKQNTISRPGVPPSSKNNTYMAFKNSRGSKRKKTISILGLFELTESNNEMRLEGLSELEAAKLAVEHVNKANMLYDYQMELHTNDTKSDPGVAVDAFFHAIYTRPNTSFSVLLGSASSDVTESLAKISPYWNIVQISFGAESPALSDRGEFPLFFRTLAPAASHIPATIAFLTYHNWKAVIALSQNLDLYSLAINDLVTHLEMSNITCRTIITFAETDFMDQLKMLKDHDVRIIIGSFSPTVAPRLFCHAHALGMTGPEYVWILAFSPRNFSPHNWWSKHSLEGCEVEKAVEQVVLVSSVGVAAPLHSKGQRSDASFLQSIPHPQSQYLHLTYDAVWVVAHAMRRLLGHNSTLVRDFSYNRKDIANLLMHSLSQVEFVGVSGPLSFDGADRIGISAFYQIQNGTTIPVARYNRMTQELNFSCPACGPLSWSDTEVPIAERILRLRIITIDPAAFLTITALAVVGIVLAFGFLLFNLHFRKLKYIKLSSPRLNNMAVIGCIFVYSAVILLALDHNTMPESLEYPTVCTARVYLLSAGFSLAFGSMFTKTYRVHRIFLRTASGIVKNKLLQDTQLICVICILLLIDGLIVTVWLSVDPMQRQLRNLTREISSTDRSVVYQPQVEVCGSQFTSSWLGALYAYKGLLLVVGGYMAWETRHVKLQALNDAQYIGLSVYLAVVTSALVVIVANLIVERVTLAFVLITVLILLSTTSSLCFLFIPKIHAILTHDDNPIMLTTGLKIEFNTRRFEVEDRKEIIYRVEVQNRVYRREILVLDNEIKKLEREIANERSDSNRSSGGDLPTIEEINEHIQKTLQQKQRGKSPSISGGLPMLLLSVLPPVIPRASWPSAEHCMNPMRRSVTFNSEPKLDESAVSRRNSRYDGEQSESEEKVNMLTRLRQLLGKNQKPGIASALRAHMGYITHFVPGKRSSEESVDSNDPAPINGGKNPQYQSGPIIITPDEDNIERTTSQHRVSFLLDNLNPDQESMLKQTRVCSPRFPHRILPTSSLTDIRRRSSRLLEEGYKSHSLEDTTRFRVWTTRESLDINHTGCAITADLEQETSAF</sequence>
<organism evidence="13">
    <name type="scientific">Cacopsylla melanoneura</name>
    <dbReference type="NCBI Taxonomy" id="428564"/>
    <lineage>
        <taxon>Eukaryota</taxon>
        <taxon>Metazoa</taxon>
        <taxon>Ecdysozoa</taxon>
        <taxon>Arthropoda</taxon>
        <taxon>Hexapoda</taxon>
        <taxon>Insecta</taxon>
        <taxon>Pterygota</taxon>
        <taxon>Neoptera</taxon>
        <taxon>Paraneoptera</taxon>
        <taxon>Hemiptera</taxon>
        <taxon>Sternorrhyncha</taxon>
        <taxon>Psylloidea</taxon>
        <taxon>Psyllidae</taxon>
        <taxon>Psyllinae</taxon>
        <taxon>Cacopsylla</taxon>
    </lineage>
</organism>
<feature type="compositionally biased region" description="Basic and acidic residues" evidence="10">
    <location>
        <begin position="1035"/>
        <end position="1059"/>
    </location>
</feature>
<feature type="transmembrane region" description="Helical" evidence="11">
    <location>
        <begin position="867"/>
        <end position="888"/>
    </location>
</feature>
<protein>
    <submittedName>
        <fullName evidence="13">Gamma-aminobutyric acid type B receptor subunit 2</fullName>
    </submittedName>
</protein>
<evidence type="ECO:0000256" key="2">
    <source>
        <dbReference type="ARBA" id="ARBA00022692"/>
    </source>
</evidence>
<keyword evidence="8" id="KW-0807">Transducer</keyword>
<dbReference type="GO" id="GO:0038039">
    <property type="term" value="C:G protein-coupled receptor heterodimeric complex"/>
    <property type="evidence" value="ECO:0007669"/>
    <property type="project" value="TreeGrafter"/>
</dbReference>
<dbReference type="InterPro" id="IPR028082">
    <property type="entry name" value="Peripla_BP_I"/>
</dbReference>
<evidence type="ECO:0000256" key="3">
    <source>
        <dbReference type="ARBA" id="ARBA00022989"/>
    </source>
</evidence>
<evidence type="ECO:0000256" key="1">
    <source>
        <dbReference type="ARBA" id="ARBA00004141"/>
    </source>
</evidence>
<keyword evidence="4" id="KW-0297">G-protein coupled receptor</keyword>
<dbReference type="AlphaFoldDB" id="A0A8D8MAP7"/>
<evidence type="ECO:0000256" key="7">
    <source>
        <dbReference type="ARBA" id="ARBA00023180"/>
    </source>
</evidence>
<dbReference type="SUPFAM" id="SSF53822">
    <property type="entry name" value="Periplasmic binding protein-like I"/>
    <property type="match status" value="1"/>
</dbReference>
<dbReference type="InterPro" id="IPR002455">
    <property type="entry name" value="GPCR3_GABA-B"/>
</dbReference>
<feature type="transmembrane region" description="Helical" evidence="11">
    <location>
        <begin position="803"/>
        <end position="823"/>
    </location>
</feature>
<feature type="domain" description="G-protein coupled receptors family 3 profile" evidence="12">
    <location>
        <begin position="694"/>
        <end position="899"/>
    </location>
</feature>
<evidence type="ECO:0000256" key="10">
    <source>
        <dbReference type="SAM" id="MobiDB-lite"/>
    </source>
</evidence>
<comment type="subcellular location">
    <subcellularLocation>
        <location evidence="1">Membrane</location>
        <topology evidence="1">Multi-pass membrane protein</topology>
    </subcellularLocation>
</comment>